<comment type="caution">
    <text evidence="1">The sequence shown here is derived from an EMBL/GenBank/DDBJ whole genome shotgun (WGS) entry which is preliminary data.</text>
</comment>
<gene>
    <name evidence="1" type="ORF">A3D77_02095</name>
</gene>
<accession>A0A1F5ZVC5</accession>
<dbReference type="EMBL" id="MFJL01000015">
    <property type="protein sequence ID" value="OGG16082.1"/>
    <property type="molecule type" value="Genomic_DNA"/>
</dbReference>
<sequence length="77" mass="9045">MNQSITISSNSFNSLLTRMSRLEKLVEKVLEKMEKEPPCGTSAWWDYSEKRADAEIKMGKYKTFENGEEYLKYLKTL</sequence>
<dbReference type="Proteomes" id="UP000176923">
    <property type="component" value="Unassembled WGS sequence"/>
</dbReference>
<proteinExistence type="predicted"/>
<reference evidence="1 2" key="1">
    <citation type="journal article" date="2016" name="Nat. Commun.">
        <title>Thousands of microbial genomes shed light on interconnected biogeochemical processes in an aquifer system.</title>
        <authorList>
            <person name="Anantharaman K."/>
            <person name="Brown C.T."/>
            <person name="Hug L.A."/>
            <person name="Sharon I."/>
            <person name="Castelle C.J."/>
            <person name="Probst A.J."/>
            <person name="Thomas B.C."/>
            <person name="Singh A."/>
            <person name="Wilkins M.J."/>
            <person name="Karaoz U."/>
            <person name="Brodie E.L."/>
            <person name="Williams K.H."/>
            <person name="Hubbard S.S."/>
            <person name="Banfield J.F."/>
        </authorList>
    </citation>
    <scope>NUCLEOTIDE SEQUENCE [LARGE SCALE GENOMIC DNA]</scope>
</reference>
<protein>
    <submittedName>
        <fullName evidence="1">Uncharacterized protein</fullName>
    </submittedName>
</protein>
<organism evidence="1 2">
    <name type="scientific">Candidatus Gottesmanbacteria bacterium RIFCSPHIGHO2_02_FULL_39_11</name>
    <dbReference type="NCBI Taxonomy" id="1798382"/>
    <lineage>
        <taxon>Bacteria</taxon>
        <taxon>Candidatus Gottesmaniibacteriota</taxon>
    </lineage>
</organism>
<evidence type="ECO:0000313" key="1">
    <source>
        <dbReference type="EMBL" id="OGG16082.1"/>
    </source>
</evidence>
<dbReference type="STRING" id="1798382.A3D77_02095"/>
<dbReference type="AlphaFoldDB" id="A0A1F5ZVC5"/>
<evidence type="ECO:0000313" key="2">
    <source>
        <dbReference type="Proteomes" id="UP000176923"/>
    </source>
</evidence>
<name>A0A1F5ZVC5_9BACT</name>